<dbReference type="PANTHER" id="PTHR12684:SF2">
    <property type="entry name" value="TRNA 2'-PHOSPHOTRANSFERASE 1"/>
    <property type="match status" value="1"/>
</dbReference>
<dbReference type="InterPro" id="IPR002745">
    <property type="entry name" value="Ptrans_KptA/Tpt1"/>
</dbReference>
<dbReference type="EMBL" id="NBBJ01000007">
    <property type="protein sequence ID" value="OWK27960.1"/>
    <property type="molecule type" value="Genomic_DNA"/>
</dbReference>
<evidence type="ECO:0000256" key="1">
    <source>
        <dbReference type="ARBA" id="ARBA00009836"/>
    </source>
</evidence>
<evidence type="ECO:0000256" key="2">
    <source>
        <dbReference type="ARBA" id="ARBA00022679"/>
    </source>
</evidence>
<reference evidence="4 5" key="1">
    <citation type="submission" date="2017-03" db="EMBL/GenBank/DDBJ databases">
        <title>Genome sequence of Sphingomonas mucosissima DSM 17494.</title>
        <authorList>
            <person name="Poehlein A."/>
            <person name="Wuebbeler J.H."/>
            <person name="Steinbuechel A."/>
            <person name="Daniel R."/>
        </authorList>
    </citation>
    <scope>NUCLEOTIDE SEQUENCE [LARGE SCALE GENOMIC DNA]</scope>
    <source>
        <strain evidence="4 5">DSM 17494</strain>
    </source>
</reference>
<dbReference type="AlphaFoldDB" id="A0A245ZDY3"/>
<comment type="similarity">
    <text evidence="1">Belongs to the KptA/TPT1 family.</text>
</comment>
<gene>
    <name evidence="4" type="primary">kptA</name>
    <name evidence="4" type="ORF">SPMU_32050</name>
</gene>
<dbReference type="GO" id="GO:0000215">
    <property type="term" value="F:tRNA 2'-phosphotransferase activity"/>
    <property type="evidence" value="ECO:0007669"/>
    <property type="project" value="TreeGrafter"/>
</dbReference>
<proteinExistence type="inferred from homology"/>
<evidence type="ECO:0000313" key="5">
    <source>
        <dbReference type="Proteomes" id="UP000197783"/>
    </source>
</evidence>
<organism evidence="4 5">
    <name type="scientific">Sphingomonas mucosissima</name>
    <dbReference type="NCBI Taxonomy" id="370959"/>
    <lineage>
        <taxon>Bacteria</taxon>
        <taxon>Pseudomonadati</taxon>
        <taxon>Pseudomonadota</taxon>
        <taxon>Alphaproteobacteria</taxon>
        <taxon>Sphingomonadales</taxon>
        <taxon>Sphingomonadaceae</taxon>
        <taxon>Sphingomonas</taxon>
    </lineage>
</organism>
<comment type="caution">
    <text evidence="4">The sequence shown here is derived from an EMBL/GenBank/DDBJ whole genome shotgun (WGS) entry which is preliminary data.</text>
</comment>
<dbReference type="GO" id="GO:0008033">
    <property type="term" value="P:tRNA processing"/>
    <property type="evidence" value="ECO:0007669"/>
    <property type="project" value="TreeGrafter"/>
</dbReference>
<keyword evidence="3" id="KW-0520">NAD</keyword>
<dbReference type="Gene3D" id="3.20.170.30">
    <property type="match status" value="1"/>
</dbReference>
<keyword evidence="2 4" id="KW-0808">Transferase</keyword>
<accession>A0A245ZDY3</accession>
<dbReference type="InterPro" id="IPR042081">
    <property type="entry name" value="RNA_2'-PTrans_C"/>
</dbReference>
<name>A0A245ZDY3_9SPHN</name>
<evidence type="ECO:0000313" key="4">
    <source>
        <dbReference type="EMBL" id="OWK27960.1"/>
    </source>
</evidence>
<keyword evidence="5" id="KW-1185">Reference proteome</keyword>
<sequence>MSRDGLTSAQCWRRWPVGIPADFDRLRMMIDRNGKQRFELSPNGKRVRARQGNSAAVALDWPSVVPPDLLYHGTIGGNLDAILKEGLRPMRRHHVHLSLDVEMASRVGARRGIPVVLGVKAGELHARGTPFFLTANNV</sequence>
<dbReference type="Proteomes" id="UP000197783">
    <property type="component" value="Unassembled WGS sequence"/>
</dbReference>
<dbReference type="Pfam" id="PF01885">
    <property type="entry name" value="PTS_2-RNA"/>
    <property type="match status" value="1"/>
</dbReference>
<dbReference type="PANTHER" id="PTHR12684">
    <property type="entry name" value="PUTATIVE PHOSPHOTRANSFERASE"/>
    <property type="match status" value="1"/>
</dbReference>
<evidence type="ECO:0000256" key="3">
    <source>
        <dbReference type="ARBA" id="ARBA00023027"/>
    </source>
</evidence>
<protein>
    <submittedName>
        <fullName evidence="4">RNA 2'-phosphotransferase</fullName>
    </submittedName>
</protein>
<dbReference type="SUPFAM" id="SSF56399">
    <property type="entry name" value="ADP-ribosylation"/>
    <property type="match status" value="1"/>
</dbReference>